<evidence type="ECO:0000256" key="8">
    <source>
        <dbReference type="ARBA" id="ARBA00023163"/>
    </source>
</evidence>
<keyword evidence="2 9" id="KW-0240">DNA-directed RNA polymerase</keyword>
<proteinExistence type="inferred from homology"/>
<dbReference type="InterPro" id="IPR014052">
    <property type="entry name" value="DNA_primase_ssu_euk/arc"/>
</dbReference>
<protein>
    <recommendedName>
        <fullName evidence="9">DNA primase</fullName>
        <ecNumber evidence="9">2.7.7.-</ecNumber>
    </recommendedName>
</protein>
<evidence type="ECO:0000256" key="10">
    <source>
        <dbReference type="SAM" id="MobiDB-lite"/>
    </source>
</evidence>
<keyword evidence="3 9" id="KW-0639">Primosome</keyword>
<dbReference type="Gene3D" id="3.90.920.10">
    <property type="entry name" value="DNA primase, PRIM domain"/>
    <property type="match status" value="1"/>
</dbReference>
<dbReference type="SUPFAM" id="SSF56747">
    <property type="entry name" value="Prim-pol domain"/>
    <property type="match status" value="1"/>
</dbReference>
<dbReference type="EC" id="2.7.7.-" evidence="9"/>
<dbReference type="GO" id="GO:0006269">
    <property type="term" value="P:DNA replication, synthesis of primer"/>
    <property type="evidence" value="ECO:0007669"/>
    <property type="project" value="UniProtKB-KW"/>
</dbReference>
<evidence type="ECO:0000256" key="1">
    <source>
        <dbReference type="ARBA" id="ARBA00009762"/>
    </source>
</evidence>
<gene>
    <name evidence="11" type="primary">PRI1</name>
    <name evidence="11" type="ORF">LTR05_007306</name>
</gene>
<feature type="region of interest" description="Disordered" evidence="10">
    <location>
        <begin position="58"/>
        <end position="89"/>
    </location>
</feature>
<name>A0AAN7Y4A2_9EURO</name>
<evidence type="ECO:0000256" key="7">
    <source>
        <dbReference type="ARBA" id="ARBA00022723"/>
    </source>
</evidence>
<organism evidence="11 12">
    <name type="scientific">Lithohypha guttulata</name>
    <dbReference type="NCBI Taxonomy" id="1690604"/>
    <lineage>
        <taxon>Eukaryota</taxon>
        <taxon>Fungi</taxon>
        <taxon>Dikarya</taxon>
        <taxon>Ascomycota</taxon>
        <taxon>Pezizomycotina</taxon>
        <taxon>Eurotiomycetes</taxon>
        <taxon>Chaetothyriomycetidae</taxon>
        <taxon>Chaetothyriales</taxon>
        <taxon>Trichomeriaceae</taxon>
        <taxon>Lithohypha</taxon>
    </lineage>
</organism>
<dbReference type="PANTHER" id="PTHR10536">
    <property type="entry name" value="DNA PRIMASE SMALL SUBUNIT"/>
    <property type="match status" value="1"/>
</dbReference>
<dbReference type="NCBIfam" id="TIGR00335">
    <property type="entry name" value="primase_sml"/>
    <property type="match status" value="1"/>
</dbReference>
<sequence>MPHAISDMEADVPSSPPESTSQNHDVELPAAPEATAATTNKVALEDIFNDEVSDSDLLTSTADIPSSPPTAKDNHRGQDVASARSGQAESYSDPSVMLQYYTRLFPFRPLFLWLNASPSPSPRFANREFAFTLSNDAYLRYQSYPSHDLLRRDILRLNPSRFEIGPEYSTNPRDRKTLRKASTFRPLSKEMVFDIDLTDYDDIRTCCVKANICEKCWKFATMTIKVLDAALREDFGFEHILWVYSGRRGVHAWISDKEARELDDDKRKALVGYFEVLRGGVQGGKRVNVRRPLHPHIRRSMDILRPYFTQILVEQEPFLSQSGQDRLLQLLPDKDLNDALRKKWSSSPDRPSKKKWDDIDELAKTGVSKNLDTKALLEAKQDALLEYTYPRIDVEVGKKRIHLLKSPFVVHPGTGRVCVPITCGGDMKRADLFDPLTVPTVTELLREIDSFGQKNEEEQGTSQEDSNRHENSNQKKVLDWEKTRLKPYYELFNGYVNKLVKSQTTSLKRERDEDGHNGADAMEF</sequence>
<evidence type="ECO:0000256" key="3">
    <source>
        <dbReference type="ARBA" id="ARBA00022515"/>
    </source>
</evidence>
<evidence type="ECO:0000313" key="11">
    <source>
        <dbReference type="EMBL" id="KAK5082163.1"/>
    </source>
</evidence>
<comment type="similarity">
    <text evidence="1 9">Belongs to the eukaryotic-type primase small subunit family.</text>
</comment>
<keyword evidence="7" id="KW-0479">Metal-binding</keyword>
<accession>A0AAN7Y4A2</accession>
<keyword evidence="12" id="KW-1185">Reference proteome</keyword>
<evidence type="ECO:0000256" key="5">
    <source>
        <dbReference type="ARBA" id="ARBA00022695"/>
    </source>
</evidence>
<evidence type="ECO:0000256" key="4">
    <source>
        <dbReference type="ARBA" id="ARBA00022679"/>
    </source>
</evidence>
<keyword evidence="4 9" id="KW-0808">Transferase</keyword>
<keyword evidence="6 9" id="KW-0235">DNA replication</keyword>
<evidence type="ECO:0000256" key="9">
    <source>
        <dbReference type="RuleBase" id="RU003514"/>
    </source>
</evidence>
<dbReference type="EMBL" id="JAVRRJ010000008">
    <property type="protein sequence ID" value="KAK5082163.1"/>
    <property type="molecule type" value="Genomic_DNA"/>
</dbReference>
<evidence type="ECO:0000256" key="6">
    <source>
        <dbReference type="ARBA" id="ARBA00022705"/>
    </source>
</evidence>
<evidence type="ECO:0000256" key="2">
    <source>
        <dbReference type="ARBA" id="ARBA00022478"/>
    </source>
</evidence>
<keyword evidence="8" id="KW-0804">Transcription</keyword>
<evidence type="ECO:0000313" key="12">
    <source>
        <dbReference type="Proteomes" id="UP001309876"/>
    </source>
</evidence>
<dbReference type="GO" id="GO:0005658">
    <property type="term" value="C:alpha DNA polymerase:primase complex"/>
    <property type="evidence" value="ECO:0007669"/>
    <property type="project" value="UniProtKB-ARBA"/>
</dbReference>
<feature type="region of interest" description="Disordered" evidence="10">
    <location>
        <begin position="504"/>
        <end position="524"/>
    </location>
</feature>
<dbReference type="FunFam" id="3.90.920.10:FF:000002">
    <property type="entry name" value="DNA primase"/>
    <property type="match status" value="1"/>
</dbReference>
<keyword evidence="5" id="KW-0548">Nucleotidyltransferase</keyword>
<dbReference type="Proteomes" id="UP001309876">
    <property type="component" value="Unassembled WGS sequence"/>
</dbReference>
<feature type="region of interest" description="Disordered" evidence="10">
    <location>
        <begin position="1"/>
        <end position="37"/>
    </location>
</feature>
<dbReference type="CDD" id="cd04860">
    <property type="entry name" value="AE_Prim_S"/>
    <property type="match status" value="1"/>
</dbReference>
<feature type="compositionally biased region" description="Basic and acidic residues" evidence="10">
    <location>
        <begin position="507"/>
        <end position="517"/>
    </location>
</feature>
<reference evidence="11 12" key="1">
    <citation type="submission" date="2023-08" db="EMBL/GenBank/DDBJ databases">
        <title>Black Yeasts Isolated from many extreme environments.</title>
        <authorList>
            <person name="Coleine C."/>
            <person name="Stajich J.E."/>
            <person name="Selbmann L."/>
        </authorList>
    </citation>
    <scope>NUCLEOTIDE SEQUENCE [LARGE SCALE GENOMIC DNA]</scope>
    <source>
        <strain evidence="11 12">CCFEE 5910</strain>
    </source>
</reference>
<dbReference type="Pfam" id="PF01896">
    <property type="entry name" value="DNA_primase_S"/>
    <property type="match status" value="1"/>
</dbReference>
<feature type="compositionally biased region" description="Basic and acidic residues" evidence="10">
    <location>
        <begin position="465"/>
        <end position="475"/>
    </location>
</feature>
<comment type="caution">
    <text evidence="11">The sequence shown here is derived from an EMBL/GenBank/DDBJ whole genome shotgun (WGS) entry which is preliminary data.</text>
</comment>
<dbReference type="AlphaFoldDB" id="A0AAN7Y4A2"/>
<dbReference type="GO" id="GO:0046872">
    <property type="term" value="F:metal ion binding"/>
    <property type="evidence" value="ECO:0007669"/>
    <property type="project" value="UniProtKB-KW"/>
</dbReference>
<dbReference type="InterPro" id="IPR002755">
    <property type="entry name" value="DNA_primase_S"/>
</dbReference>
<feature type="region of interest" description="Disordered" evidence="10">
    <location>
        <begin position="451"/>
        <end position="475"/>
    </location>
</feature>
<dbReference type="GO" id="GO:0003899">
    <property type="term" value="F:DNA-directed RNA polymerase activity"/>
    <property type="evidence" value="ECO:0007669"/>
    <property type="project" value="InterPro"/>
</dbReference>